<sequence>MVEEHLQNALKKRTVSFENVIQLMPQTLKKALTDQIAKKGAKMLVNEDFELGRLVKVVMAMVFLSLQEIVQVWEDIINIEYSRNDDVEEEFDNIYDYFEGTYIGNTNRHGRRSRLRIENGLRNHFGRIQQGGE</sequence>
<dbReference type="EMBL" id="HG994593">
    <property type="protein sequence ID" value="CAF2852182.1"/>
    <property type="molecule type" value="Genomic_DNA"/>
</dbReference>
<reference evidence="1" key="1">
    <citation type="submission" date="2021-02" db="EMBL/GenBank/DDBJ databases">
        <authorList>
            <person name="Bekaert M."/>
        </authorList>
    </citation>
    <scope>NUCLEOTIDE SEQUENCE</scope>
    <source>
        <strain evidence="1">IoA-00</strain>
    </source>
</reference>
<dbReference type="Proteomes" id="UP000675881">
    <property type="component" value="Chromosome 14"/>
</dbReference>
<protein>
    <submittedName>
        <fullName evidence="1">(salmon louse) hypothetical protein</fullName>
    </submittedName>
</protein>
<evidence type="ECO:0000313" key="2">
    <source>
        <dbReference type="Proteomes" id="UP000675881"/>
    </source>
</evidence>
<proteinExistence type="predicted"/>
<gene>
    <name evidence="1" type="ORF">LSAA_4813</name>
</gene>
<name>A0A7R8CL96_LEPSM</name>
<dbReference type="AlphaFoldDB" id="A0A7R8CL96"/>
<organism evidence="1 2">
    <name type="scientific">Lepeophtheirus salmonis</name>
    <name type="common">Salmon louse</name>
    <name type="synonym">Caligus salmonis</name>
    <dbReference type="NCBI Taxonomy" id="72036"/>
    <lineage>
        <taxon>Eukaryota</taxon>
        <taxon>Metazoa</taxon>
        <taxon>Ecdysozoa</taxon>
        <taxon>Arthropoda</taxon>
        <taxon>Crustacea</taxon>
        <taxon>Multicrustacea</taxon>
        <taxon>Hexanauplia</taxon>
        <taxon>Copepoda</taxon>
        <taxon>Siphonostomatoida</taxon>
        <taxon>Caligidae</taxon>
        <taxon>Lepeophtheirus</taxon>
    </lineage>
</organism>
<accession>A0A7R8CL96</accession>
<evidence type="ECO:0000313" key="1">
    <source>
        <dbReference type="EMBL" id="CAF2852182.1"/>
    </source>
</evidence>
<keyword evidence="2" id="KW-1185">Reference proteome</keyword>